<name>A0ABW9E3S7_9BURK</name>
<dbReference type="PRINTS" id="PR00111">
    <property type="entry name" value="ABHYDROLASE"/>
</dbReference>
<keyword evidence="3" id="KW-1185">Reference proteome</keyword>
<dbReference type="SUPFAM" id="SSF53474">
    <property type="entry name" value="alpha/beta-Hydrolases"/>
    <property type="match status" value="1"/>
</dbReference>
<dbReference type="PANTHER" id="PTHR43433:SF5">
    <property type="entry name" value="AB HYDROLASE-1 DOMAIN-CONTAINING PROTEIN"/>
    <property type="match status" value="1"/>
</dbReference>
<dbReference type="GO" id="GO:0047570">
    <property type="term" value="F:3-oxoadipate enol-lactonase activity"/>
    <property type="evidence" value="ECO:0007669"/>
    <property type="project" value="UniProtKB-EC"/>
</dbReference>
<organism evidence="2 3">
    <name type="scientific">Paraburkholderia metrosideri</name>
    <dbReference type="NCBI Taxonomy" id="580937"/>
    <lineage>
        <taxon>Bacteria</taxon>
        <taxon>Pseudomonadati</taxon>
        <taxon>Pseudomonadota</taxon>
        <taxon>Betaproteobacteria</taxon>
        <taxon>Burkholderiales</taxon>
        <taxon>Burkholderiaceae</taxon>
        <taxon>Paraburkholderia</taxon>
    </lineage>
</organism>
<feature type="domain" description="AB hydrolase-1" evidence="1">
    <location>
        <begin position="19"/>
        <end position="242"/>
    </location>
</feature>
<dbReference type="InterPro" id="IPR000073">
    <property type="entry name" value="AB_hydrolase_1"/>
</dbReference>
<dbReference type="InterPro" id="IPR029058">
    <property type="entry name" value="AB_hydrolase_fold"/>
</dbReference>
<dbReference type="EMBL" id="JAQQCF010000047">
    <property type="protein sequence ID" value="MFM0641711.1"/>
    <property type="molecule type" value="Genomic_DNA"/>
</dbReference>
<keyword evidence="2" id="KW-0378">Hydrolase</keyword>
<dbReference type="RefSeq" id="WP_408242150.1">
    <property type="nucleotide sequence ID" value="NZ_JAQQCF010000047.1"/>
</dbReference>
<gene>
    <name evidence="2" type="primary">pcaD</name>
    <name evidence="2" type="ORF">PQQ63_34035</name>
</gene>
<accession>A0ABW9E3S7</accession>
<sequence length="256" mass="28078">MKLKDIEIHYKIDEAHEAPWLIFCNSLATNLSMWDRETEHLSGRFRILRFDQRGHGQSNAPAGRYSILSLLDDVISLMDRLSIERADICGLSLGGATAMGIAQRYPDRLRRLVVCSSPCASTSASAKVWEQRASLAAQSGMAALCESTLERWFSADTLNAKAPQVARVRSMILSTPVLGYIGCAAALADHDFRSEIGKVKCPVMFLVGEHDASTQEMRQMHADLPGSKMHELSAAGHICNLDQPAAFVTALDEFLG</sequence>
<dbReference type="Gene3D" id="3.40.50.1820">
    <property type="entry name" value="alpha/beta hydrolase"/>
    <property type="match status" value="1"/>
</dbReference>
<evidence type="ECO:0000259" key="1">
    <source>
        <dbReference type="Pfam" id="PF00561"/>
    </source>
</evidence>
<dbReference type="PANTHER" id="PTHR43433">
    <property type="entry name" value="HYDROLASE, ALPHA/BETA FOLD FAMILY PROTEIN"/>
    <property type="match status" value="1"/>
</dbReference>
<dbReference type="InterPro" id="IPR026968">
    <property type="entry name" value="PcaD/CatD"/>
</dbReference>
<dbReference type="NCBIfam" id="TIGR02427">
    <property type="entry name" value="protocat_pcaD"/>
    <property type="match status" value="1"/>
</dbReference>
<reference evidence="2 3" key="1">
    <citation type="journal article" date="2024" name="Chem. Sci.">
        <title>Discovery of megapolipeptins by genome mining of a Burkholderiales bacteria collection.</title>
        <authorList>
            <person name="Paulo B.S."/>
            <person name="Recchia M.J.J."/>
            <person name="Lee S."/>
            <person name="Fergusson C.H."/>
            <person name="Romanowski S.B."/>
            <person name="Hernandez A."/>
            <person name="Krull N."/>
            <person name="Liu D.Y."/>
            <person name="Cavanagh H."/>
            <person name="Bos A."/>
            <person name="Gray C.A."/>
            <person name="Murphy B.T."/>
            <person name="Linington R.G."/>
            <person name="Eustaquio A.S."/>
        </authorList>
    </citation>
    <scope>NUCLEOTIDE SEQUENCE [LARGE SCALE GENOMIC DNA]</scope>
    <source>
        <strain evidence="2 3">RL17-338-BIC-A</strain>
    </source>
</reference>
<dbReference type="InterPro" id="IPR050471">
    <property type="entry name" value="AB_hydrolase"/>
</dbReference>
<protein>
    <submittedName>
        <fullName evidence="2">3-oxoadipate enol-lactonase</fullName>
        <ecNumber evidence="2">3.1.1.24</ecNumber>
    </submittedName>
</protein>
<proteinExistence type="predicted"/>
<dbReference type="Proteomes" id="UP001629432">
    <property type="component" value="Unassembled WGS sequence"/>
</dbReference>
<evidence type="ECO:0000313" key="2">
    <source>
        <dbReference type="EMBL" id="MFM0641711.1"/>
    </source>
</evidence>
<dbReference type="Pfam" id="PF00561">
    <property type="entry name" value="Abhydrolase_1"/>
    <property type="match status" value="1"/>
</dbReference>
<comment type="caution">
    <text evidence="2">The sequence shown here is derived from an EMBL/GenBank/DDBJ whole genome shotgun (WGS) entry which is preliminary data.</text>
</comment>
<evidence type="ECO:0000313" key="3">
    <source>
        <dbReference type="Proteomes" id="UP001629432"/>
    </source>
</evidence>
<dbReference type="EC" id="3.1.1.24" evidence="2"/>